<keyword evidence="9 12" id="KW-0961">Cell wall biogenesis/degradation</keyword>
<comment type="similarity">
    <text evidence="10 12">Belongs to the EPSP synthase family. MurA subfamily.</text>
</comment>
<dbReference type="GO" id="GO:0019277">
    <property type="term" value="P:UDP-N-acetylgalactosamine biosynthetic process"/>
    <property type="evidence" value="ECO:0007669"/>
    <property type="project" value="InterPro"/>
</dbReference>
<dbReference type="RefSeq" id="WP_080064916.1">
    <property type="nucleotide sequence ID" value="NZ_MZGX01000016.1"/>
</dbReference>
<comment type="caution">
    <text evidence="12">Lacks conserved residue(s) required for the propagation of feature annotation.</text>
</comment>
<dbReference type="InterPro" id="IPR005750">
    <property type="entry name" value="UDP_GlcNAc_COvinyl_MurA"/>
</dbReference>
<evidence type="ECO:0000313" key="14">
    <source>
        <dbReference type="EMBL" id="OPX43551.1"/>
    </source>
</evidence>
<evidence type="ECO:0000256" key="12">
    <source>
        <dbReference type="HAMAP-Rule" id="MF_00111"/>
    </source>
</evidence>
<dbReference type="GO" id="GO:0008360">
    <property type="term" value="P:regulation of cell shape"/>
    <property type="evidence" value="ECO:0007669"/>
    <property type="project" value="UniProtKB-KW"/>
</dbReference>
<keyword evidence="4 12" id="KW-0132">Cell division</keyword>
<dbReference type="GO" id="GO:0009252">
    <property type="term" value="P:peptidoglycan biosynthetic process"/>
    <property type="evidence" value="ECO:0007669"/>
    <property type="project" value="UniProtKB-UniRule"/>
</dbReference>
<evidence type="ECO:0000256" key="4">
    <source>
        <dbReference type="ARBA" id="ARBA00022618"/>
    </source>
</evidence>
<dbReference type="UniPathway" id="UPA00219"/>
<evidence type="ECO:0000256" key="6">
    <source>
        <dbReference type="ARBA" id="ARBA00022960"/>
    </source>
</evidence>
<evidence type="ECO:0000256" key="1">
    <source>
        <dbReference type="ARBA" id="ARBA00004496"/>
    </source>
</evidence>
<dbReference type="HAMAP" id="MF_00111">
    <property type="entry name" value="MurA"/>
    <property type="match status" value="1"/>
</dbReference>
<feature type="active site" description="Proton donor" evidence="12">
    <location>
        <position position="117"/>
    </location>
</feature>
<sequence>MDKFLINGPCPLNGEVTISGAKNAAVAVLPSALIINGISRIENVPDIKDVKVLLDILTKLGAKIKKEDDNTVVCDTREVNCWQAPYELVKSMRASYYLLGALIARFGKAEVSLPGGCDFGFRPIDQHIKGFEAMGARVEIEHGIVKIDASGLRGAQIYLDVVSVGATINLMLAAVKADGQTVIENAAKEPHVVDVANFLNAMGANIRGAGTDVIKIRGVGHLLGGGTHTIIPDMIEAGTFMIAAAASKGDVTVKNIIPKHMESLTAKLIEMGVTVKEDEDFIRVIGGNKVKNVNIMTLPYPGFPTDLQPQITVLLNMAEGVSTITEGVWDSRFQYVDEFKRMGARIKVEGRIAVVDGGAHLSGAPVKATDLRAGAAMVLAGLVAKGTTEITNIKYIDRGYEDFVHKLNLLGADITRITTED</sequence>
<keyword evidence="8 12" id="KW-0131">Cell cycle</keyword>
<dbReference type="EC" id="2.5.1.7" evidence="12"/>
<keyword evidence="3 12" id="KW-0963">Cytoplasm</keyword>
<evidence type="ECO:0000256" key="3">
    <source>
        <dbReference type="ARBA" id="ARBA00022490"/>
    </source>
</evidence>
<feature type="binding site" evidence="12">
    <location>
        <position position="328"/>
    </location>
    <ligand>
        <name>UDP-N-acetyl-alpha-D-glucosamine</name>
        <dbReference type="ChEBI" id="CHEBI:57705"/>
    </ligand>
</feature>
<dbReference type="InterPro" id="IPR001986">
    <property type="entry name" value="Enolpyruvate_Tfrase_dom"/>
</dbReference>
<evidence type="ECO:0000256" key="5">
    <source>
        <dbReference type="ARBA" id="ARBA00022679"/>
    </source>
</evidence>
<dbReference type="InterPro" id="IPR036968">
    <property type="entry name" value="Enolpyruvate_Tfrase_sf"/>
</dbReference>
<dbReference type="InterPro" id="IPR050068">
    <property type="entry name" value="MurA_subfamily"/>
</dbReference>
<feature type="modified residue" description="2-(S-cysteinyl)pyruvic acid O-phosphothioketal" evidence="12">
    <location>
        <position position="117"/>
    </location>
</feature>
<feature type="binding site" evidence="12">
    <location>
        <position position="93"/>
    </location>
    <ligand>
        <name>UDP-N-acetyl-alpha-D-glucosamine</name>
        <dbReference type="ChEBI" id="CHEBI:57705"/>
    </ligand>
</feature>
<reference evidence="14 15" key="1">
    <citation type="submission" date="2017-03" db="EMBL/GenBank/DDBJ databases">
        <title>Genome sequence of Clostridium hungatei DSM 14427.</title>
        <authorList>
            <person name="Poehlein A."/>
            <person name="Daniel R."/>
        </authorList>
    </citation>
    <scope>NUCLEOTIDE SEQUENCE [LARGE SCALE GENOMIC DNA]</scope>
    <source>
        <strain evidence="14 15">DSM 14427</strain>
    </source>
</reference>
<keyword evidence="12" id="KW-0670">Pyruvate</keyword>
<organism evidence="14 15">
    <name type="scientific">Ruminiclostridium hungatei</name>
    <name type="common">Clostridium hungatei</name>
    <dbReference type="NCBI Taxonomy" id="48256"/>
    <lineage>
        <taxon>Bacteria</taxon>
        <taxon>Bacillati</taxon>
        <taxon>Bacillota</taxon>
        <taxon>Clostridia</taxon>
        <taxon>Eubacteriales</taxon>
        <taxon>Oscillospiraceae</taxon>
        <taxon>Ruminiclostridium</taxon>
    </lineage>
</organism>
<comment type="function">
    <text evidence="12">Cell wall formation. Adds enolpyruvyl to UDP-N-acetylglucosamine.</text>
</comment>
<dbReference type="Proteomes" id="UP000191554">
    <property type="component" value="Unassembled WGS sequence"/>
</dbReference>
<dbReference type="Pfam" id="PF00275">
    <property type="entry name" value="EPSP_synthase"/>
    <property type="match status" value="1"/>
</dbReference>
<keyword evidence="7 12" id="KW-0573">Peptidoglycan synthesis</keyword>
<dbReference type="InterPro" id="IPR013792">
    <property type="entry name" value="RNA3'P_cycl/enolpyr_Trfase_a/b"/>
</dbReference>
<dbReference type="GO" id="GO:0051301">
    <property type="term" value="P:cell division"/>
    <property type="evidence" value="ECO:0007669"/>
    <property type="project" value="UniProtKB-KW"/>
</dbReference>
<evidence type="ECO:0000256" key="11">
    <source>
        <dbReference type="ARBA" id="ARBA00047527"/>
    </source>
</evidence>
<dbReference type="STRING" id="48256.CLHUN_24890"/>
<name>A0A1V4SJY6_RUMHU</name>
<feature type="domain" description="Enolpyruvate transferase" evidence="13">
    <location>
        <begin position="7"/>
        <end position="407"/>
    </location>
</feature>
<evidence type="ECO:0000256" key="10">
    <source>
        <dbReference type="ARBA" id="ARBA00038367"/>
    </source>
</evidence>
<dbReference type="NCBIfam" id="NF009470">
    <property type="entry name" value="PRK12830.1"/>
    <property type="match status" value="1"/>
</dbReference>
<feature type="binding site" evidence="12">
    <location>
        <position position="306"/>
    </location>
    <ligand>
        <name>UDP-N-acetyl-alpha-D-glucosamine</name>
        <dbReference type="ChEBI" id="CHEBI:57705"/>
    </ligand>
</feature>
<keyword evidence="5 12" id="KW-0808">Transferase</keyword>
<evidence type="ECO:0000256" key="9">
    <source>
        <dbReference type="ARBA" id="ARBA00023316"/>
    </source>
</evidence>
<evidence type="ECO:0000313" key="15">
    <source>
        <dbReference type="Proteomes" id="UP000191554"/>
    </source>
</evidence>
<gene>
    <name evidence="14" type="primary">murAB</name>
    <name evidence="12" type="synonym">murA</name>
    <name evidence="14" type="ORF">CLHUN_24890</name>
</gene>
<dbReference type="Gene3D" id="3.65.10.10">
    <property type="entry name" value="Enolpyruvate transferase domain"/>
    <property type="match status" value="2"/>
</dbReference>
<feature type="binding site" evidence="12">
    <location>
        <begin position="122"/>
        <end position="126"/>
    </location>
    <ligand>
        <name>UDP-N-acetyl-alpha-D-glucosamine</name>
        <dbReference type="ChEBI" id="CHEBI:57705"/>
    </ligand>
</feature>
<comment type="pathway">
    <text evidence="2 12">Cell wall biogenesis; peptidoglycan biosynthesis.</text>
</comment>
<dbReference type="NCBIfam" id="TIGR01072">
    <property type="entry name" value="murA"/>
    <property type="match status" value="1"/>
</dbReference>
<proteinExistence type="inferred from homology"/>
<evidence type="ECO:0000256" key="8">
    <source>
        <dbReference type="ARBA" id="ARBA00023306"/>
    </source>
</evidence>
<dbReference type="CDD" id="cd01555">
    <property type="entry name" value="UdpNAET"/>
    <property type="match status" value="1"/>
</dbReference>
<dbReference type="OrthoDB" id="9803760at2"/>
<dbReference type="AlphaFoldDB" id="A0A1V4SJY6"/>
<evidence type="ECO:0000256" key="7">
    <source>
        <dbReference type="ARBA" id="ARBA00022984"/>
    </source>
</evidence>
<accession>A0A1V4SJY6</accession>
<evidence type="ECO:0000259" key="13">
    <source>
        <dbReference type="Pfam" id="PF00275"/>
    </source>
</evidence>
<dbReference type="FunFam" id="3.65.10.10:FF:000001">
    <property type="entry name" value="UDP-N-acetylglucosamine 1-carboxyvinyltransferase"/>
    <property type="match status" value="1"/>
</dbReference>
<comment type="subcellular location">
    <subcellularLocation>
        <location evidence="1 12">Cytoplasm</location>
    </subcellularLocation>
</comment>
<dbReference type="SUPFAM" id="SSF55205">
    <property type="entry name" value="EPT/RTPC-like"/>
    <property type="match status" value="1"/>
</dbReference>
<keyword evidence="15" id="KW-1185">Reference proteome</keyword>
<dbReference type="EMBL" id="MZGX01000016">
    <property type="protein sequence ID" value="OPX43551.1"/>
    <property type="molecule type" value="Genomic_DNA"/>
</dbReference>
<dbReference type="PANTHER" id="PTHR43783:SF2">
    <property type="entry name" value="UDP-N-ACETYLGLUCOSAMINE 1-CARBOXYVINYLTRANSFERASE 2"/>
    <property type="match status" value="1"/>
</dbReference>
<dbReference type="GO" id="GO:0008760">
    <property type="term" value="F:UDP-N-acetylglucosamine 1-carboxyvinyltransferase activity"/>
    <property type="evidence" value="ECO:0007669"/>
    <property type="project" value="UniProtKB-UniRule"/>
</dbReference>
<dbReference type="PANTHER" id="PTHR43783">
    <property type="entry name" value="UDP-N-ACETYLGLUCOSAMINE 1-CARBOXYVINYLTRANSFERASE"/>
    <property type="match status" value="1"/>
</dbReference>
<evidence type="ECO:0000256" key="2">
    <source>
        <dbReference type="ARBA" id="ARBA00004752"/>
    </source>
</evidence>
<protein>
    <recommendedName>
        <fullName evidence="12">UDP-N-acetylglucosamine 1-carboxyvinyltransferase</fullName>
        <ecNumber evidence="12">2.5.1.7</ecNumber>
    </recommendedName>
    <alternativeName>
        <fullName evidence="12">Enoylpyruvate transferase</fullName>
    </alternativeName>
    <alternativeName>
        <fullName evidence="12">UDP-N-acetylglucosamine enolpyruvyl transferase</fullName>
        <shortName evidence="12">EPT</shortName>
    </alternativeName>
</protein>
<dbReference type="GO" id="GO:0005737">
    <property type="term" value="C:cytoplasm"/>
    <property type="evidence" value="ECO:0007669"/>
    <property type="project" value="UniProtKB-SubCell"/>
</dbReference>
<feature type="binding site" evidence="12">
    <location>
        <begin position="22"/>
        <end position="23"/>
    </location>
    <ligand>
        <name>phosphoenolpyruvate</name>
        <dbReference type="ChEBI" id="CHEBI:58702"/>
    </ligand>
</feature>
<keyword evidence="6 12" id="KW-0133">Cell shape</keyword>
<dbReference type="GO" id="GO:0071555">
    <property type="term" value="P:cell wall organization"/>
    <property type="evidence" value="ECO:0007669"/>
    <property type="project" value="UniProtKB-KW"/>
</dbReference>
<comment type="caution">
    <text evidence="14">The sequence shown here is derived from an EMBL/GenBank/DDBJ whole genome shotgun (WGS) entry which is preliminary data.</text>
</comment>
<comment type="catalytic activity">
    <reaction evidence="11 12">
        <text>phosphoenolpyruvate + UDP-N-acetyl-alpha-D-glucosamine = UDP-N-acetyl-3-O-(1-carboxyvinyl)-alpha-D-glucosamine + phosphate</text>
        <dbReference type="Rhea" id="RHEA:18681"/>
        <dbReference type="ChEBI" id="CHEBI:43474"/>
        <dbReference type="ChEBI" id="CHEBI:57705"/>
        <dbReference type="ChEBI" id="CHEBI:58702"/>
        <dbReference type="ChEBI" id="CHEBI:68483"/>
        <dbReference type="EC" id="2.5.1.7"/>
    </reaction>
</comment>
<dbReference type="NCBIfam" id="NF006873">
    <property type="entry name" value="PRK09369.1"/>
    <property type="match status" value="1"/>
</dbReference>